<keyword evidence="2" id="KW-1185">Reference proteome</keyword>
<evidence type="ECO:0000313" key="2">
    <source>
        <dbReference type="Proteomes" id="UP000243515"/>
    </source>
</evidence>
<protein>
    <submittedName>
        <fullName evidence="1">Uncharacterized protein</fullName>
    </submittedName>
</protein>
<dbReference type="OrthoDB" id="10251809at2759"/>
<reference evidence="1 2" key="1">
    <citation type="journal article" date="2015" name="Environ. Microbiol.">
        <title>Metagenome sequence of Elaphomyces granulatus from sporocarp tissue reveals Ascomycota ectomycorrhizal fingerprints of genome expansion and a Proteobacteria-rich microbiome.</title>
        <authorList>
            <person name="Quandt C.A."/>
            <person name="Kohler A."/>
            <person name="Hesse C.N."/>
            <person name="Sharpton T.J."/>
            <person name="Martin F."/>
            <person name="Spatafora J.W."/>
        </authorList>
    </citation>
    <scope>NUCLEOTIDE SEQUENCE [LARGE SCALE GENOMIC DNA]</scope>
    <source>
        <strain evidence="1 2">OSC145934</strain>
    </source>
</reference>
<proteinExistence type="predicted"/>
<dbReference type="Proteomes" id="UP000243515">
    <property type="component" value="Unassembled WGS sequence"/>
</dbReference>
<evidence type="ECO:0000313" key="1">
    <source>
        <dbReference type="EMBL" id="OXV07741.1"/>
    </source>
</evidence>
<sequence>MVTVPVDLAQRFSITNGSNYKLSLIDSAVPDLKAPALWSNKANTTLYDYGGHVDSNTTVDDGVWAYDIGQKLWQLQQTIIRPIRLFAGGAPDSPFLIISFYSNDKLTAFLSSIGKFSHNSMLRLPRFKTAHLYIYLSVILEFWYISGAKHLRVQMPSTLHYL</sequence>
<dbReference type="AlphaFoldDB" id="A0A232LUA3"/>
<organism evidence="1 2">
    <name type="scientific">Elaphomyces granulatus</name>
    <dbReference type="NCBI Taxonomy" id="519963"/>
    <lineage>
        <taxon>Eukaryota</taxon>
        <taxon>Fungi</taxon>
        <taxon>Dikarya</taxon>
        <taxon>Ascomycota</taxon>
        <taxon>Pezizomycotina</taxon>
        <taxon>Eurotiomycetes</taxon>
        <taxon>Eurotiomycetidae</taxon>
        <taxon>Eurotiales</taxon>
        <taxon>Elaphomycetaceae</taxon>
        <taxon>Elaphomyces</taxon>
    </lineage>
</organism>
<dbReference type="EMBL" id="NPHW01004590">
    <property type="protein sequence ID" value="OXV07741.1"/>
    <property type="molecule type" value="Genomic_DNA"/>
</dbReference>
<comment type="caution">
    <text evidence="1">The sequence shown here is derived from an EMBL/GenBank/DDBJ whole genome shotgun (WGS) entry which is preliminary data.</text>
</comment>
<accession>A0A232LUA3</accession>
<gene>
    <name evidence="1" type="ORF">Egran_04494</name>
</gene>
<name>A0A232LUA3_9EURO</name>